<dbReference type="CDD" id="cd05403">
    <property type="entry name" value="NT_KNTase_like"/>
    <property type="match status" value="1"/>
</dbReference>
<evidence type="ECO:0000259" key="1">
    <source>
        <dbReference type="Pfam" id="PF18765"/>
    </source>
</evidence>
<accession>A0A2V2MZ45</accession>
<dbReference type="RefSeq" id="WP_109969224.1">
    <property type="nucleotide sequence ID" value="NZ_CP176093.1"/>
</dbReference>
<organism evidence="2 3">
    <name type="scientific">Methanospirillum lacunae</name>
    <dbReference type="NCBI Taxonomy" id="668570"/>
    <lineage>
        <taxon>Archaea</taxon>
        <taxon>Methanobacteriati</taxon>
        <taxon>Methanobacteriota</taxon>
        <taxon>Stenosarchaea group</taxon>
        <taxon>Methanomicrobia</taxon>
        <taxon>Methanomicrobiales</taxon>
        <taxon>Methanospirillaceae</taxon>
        <taxon>Methanospirillum</taxon>
    </lineage>
</organism>
<dbReference type="EMBL" id="QGMY01000008">
    <property type="protein sequence ID" value="PWR71605.1"/>
    <property type="molecule type" value="Genomic_DNA"/>
</dbReference>
<dbReference type="SUPFAM" id="SSF81301">
    <property type="entry name" value="Nucleotidyltransferase"/>
    <property type="match status" value="1"/>
</dbReference>
<dbReference type="Proteomes" id="UP000245657">
    <property type="component" value="Unassembled WGS sequence"/>
</dbReference>
<dbReference type="InterPro" id="IPR041633">
    <property type="entry name" value="Polbeta"/>
</dbReference>
<evidence type="ECO:0000313" key="2">
    <source>
        <dbReference type="EMBL" id="PWR71605.1"/>
    </source>
</evidence>
<feature type="domain" description="Polymerase beta nucleotidyltransferase" evidence="1">
    <location>
        <begin position="24"/>
        <end position="96"/>
    </location>
</feature>
<comment type="caution">
    <text evidence="2">The sequence shown here is derived from an EMBL/GenBank/DDBJ whole genome shotgun (WGS) entry which is preliminary data.</text>
</comment>
<dbReference type="InterPro" id="IPR043519">
    <property type="entry name" value="NT_sf"/>
</dbReference>
<protein>
    <recommendedName>
        <fullName evidence="1">Polymerase beta nucleotidyltransferase domain-containing protein</fullName>
    </recommendedName>
</protein>
<dbReference type="OrthoDB" id="61846at2157"/>
<dbReference type="Gene3D" id="3.30.460.10">
    <property type="entry name" value="Beta Polymerase, domain 2"/>
    <property type="match status" value="1"/>
</dbReference>
<gene>
    <name evidence="2" type="ORF">DK846_12180</name>
</gene>
<proteinExistence type="predicted"/>
<dbReference type="Pfam" id="PF18765">
    <property type="entry name" value="Polbeta"/>
    <property type="match status" value="1"/>
</dbReference>
<dbReference type="AlphaFoldDB" id="A0A2V2MZ45"/>
<name>A0A2V2MZ45_9EURY</name>
<sequence>MDPQSLKEGILQELSSLPVILPGVFLYGSQAEGVADERSDTDLCLVAGPDLDPAWLQKQAWRHIRADRYDIRIFELLPLFMQIRILSTGILISSPDLYALSEYLYPWWKKWDDQRWYQTPIPGAP</sequence>
<reference evidence="2 3" key="1">
    <citation type="submission" date="2018-05" db="EMBL/GenBank/DDBJ databases">
        <title>Draft genome of Methanospirillum lacunae Ki8-1.</title>
        <authorList>
            <person name="Dueholm M.S."/>
            <person name="Nielsen P.H."/>
            <person name="Bakmann L.F."/>
            <person name="Otzen D.E."/>
        </authorList>
    </citation>
    <scope>NUCLEOTIDE SEQUENCE [LARGE SCALE GENOMIC DNA]</scope>
    <source>
        <strain evidence="2 3">Ki8-1</strain>
    </source>
</reference>
<evidence type="ECO:0000313" key="3">
    <source>
        <dbReference type="Proteomes" id="UP000245657"/>
    </source>
</evidence>
<keyword evidence="3" id="KW-1185">Reference proteome</keyword>
<dbReference type="GeneID" id="97550237"/>